<evidence type="ECO:0000313" key="2">
    <source>
        <dbReference type="EMBL" id="RDH82642.1"/>
    </source>
</evidence>
<protein>
    <recommendedName>
        <fullName evidence="4">GspL cytoplasmic actin-ATPase-like domain-containing protein</fullName>
    </recommendedName>
</protein>
<keyword evidence="3" id="KW-1185">Reference proteome</keyword>
<organism evidence="2 3">
    <name type="scientific">endosymbiont of Galathealinum brachiosum</name>
    <dbReference type="NCBI Taxonomy" id="2200906"/>
    <lineage>
        <taxon>Bacteria</taxon>
        <taxon>Pseudomonadati</taxon>
        <taxon>Pseudomonadota</taxon>
        <taxon>Gammaproteobacteria</taxon>
        <taxon>sulfur-oxidizing symbionts</taxon>
    </lineage>
</organism>
<comment type="caution">
    <text evidence="2">The sequence shown here is derived from an EMBL/GenBank/DDBJ whole genome shotgun (WGS) entry which is preliminary data.</text>
</comment>
<dbReference type="Proteomes" id="UP000254266">
    <property type="component" value="Unassembled WGS sequence"/>
</dbReference>
<sequence>MATDNTPVRILVDLIEEDFKKETIPHVGSSDRKSIVSRLIERHYRKSKDYVHYNVVDRETGGRKDDVLLYSVLSNPEILEPWLKPIQESNTSVSGIWSLPLLSEKLFKKIDDKTRNVLLVSQQVPSNLRQTFIKDGKFESSRSAVVNLEDATIGEYIALEVEQTIRFLSNQRHIGFDEKIEVHIICRDADLQEIQSRCIDSAMRTFHYHELETVTDTLGCDTQPANNDTSNTVEYSNGIYSYVCASQIIPIGHYGNRSLFAKFYEQLISKTLYTSSAIMLLISFVMSFSYLSESAILDNEAATLITQKNGVNNDYERTLAKLKPKLDKTQVMQSSVLLTEKIKQTKILSPQNFMVDISRILTRSGMYDTEITKVSWQQHQSKKMPASNNNRNKATTDYARADDINQHAVIGGYIRVSQSSLKESVNKVNSIVSAFKNNKLVHDVIIKRMPVDVRSKSSIENESGVEHQNDLNSDKEKGQFEIELIMKGRES</sequence>
<gene>
    <name evidence="2" type="ORF">DIZ80_10195</name>
</gene>
<name>A0A370DCJ9_9GAMM</name>
<proteinExistence type="predicted"/>
<feature type="region of interest" description="Disordered" evidence="1">
    <location>
        <begin position="456"/>
        <end position="479"/>
    </location>
</feature>
<reference evidence="2 3" key="1">
    <citation type="journal article" date="2018" name="ISME J.">
        <title>Endosymbiont genomes yield clues of tubeworm success.</title>
        <authorList>
            <person name="Li Y."/>
            <person name="Liles M.R."/>
            <person name="Halanych K.M."/>
        </authorList>
    </citation>
    <scope>NUCLEOTIDE SEQUENCE [LARGE SCALE GENOMIC DNA]</scope>
    <source>
        <strain evidence="2">A1464</strain>
    </source>
</reference>
<evidence type="ECO:0000313" key="3">
    <source>
        <dbReference type="Proteomes" id="UP000254266"/>
    </source>
</evidence>
<dbReference type="EMBL" id="QFXC01000011">
    <property type="protein sequence ID" value="RDH82642.1"/>
    <property type="molecule type" value="Genomic_DNA"/>
</dbReference>
<evidence type="ECO:0008006" key="4">
    <source>
        <dbReference type="Google" id="ProtNLM"/>
    </source>
</evidence>
<accession>A0A370DCJ9</accession>
<evidence type="ECO:0000256" key="1">
    <source>
        <dbReference type="SAM" id="MobiDB-lite"/>
    </source>
</evidence>
<dbReference type="AlphaFoldDB" id="A0A370DCJ9"/>